<keyword evidence="4" id="KW-1185">Reference proteome</keyword>
<dbReference type="PANTHER" id="PTHR28678">
    <property type="entry name" value="CODANIN-1"/>
    <property type="match status" value="1"/>
</dbReference>
<evidence type="ECO:0000256" key="1">
    <source>
        <dbReference type="SAM" id="MobiDB-lite"/>
    </source>
</evidence>
<feature type="domain" description="Codanin-1 C-terminal" evidence="2">
    <location>
        <begin position="778"/>
        <end position="891"/>
    </location>
</feature>
<dbReference type="InterPro" id="IPR028171">
    <property type="entry name" value="Codanin-1_C"/>
</dbReference>
<feature type="compositionally biased region" description="Polar residues" evidence="1">
    <location>
        <begin position="188"/>
        <end position="201"/>
    </location>
</feature>
<evidence type="ECO:0000313" key="4">
    <source>
        <dbReference type="Proteomes" id="UP001181693"/>
    </source>
</evidence>
<feature type="region of interest" description="Disordered" evidence="1">
    <location>
        <begin position="230"/>
        <end position="256"/>
    </location>
</feature>
<evidence type="ECO:0000259" key="2">
    <source>
        <dbReference type="Pfam" id="PF15296"/>
    </source>
</evidence>
<feature type="compositionally biased region" description="Polar residues" evidence="1">
    <location>
        <begin position="247"/>
        <end position="256"/>
    </location>
</feature>
<feature type="compositionally biased region" description="Polar residues" evidence="1">
    <location>
        <begin position="39"/>
        <end position="52"/>
    </location>
</feature>
<dbReference type="PANTHER" id="PTHR28678:SF1">
    <property type="entry name" value="CODANIN-1"/>
    <property type="match status" value="1"/>
</dbReference>
<dbReference type="AlphaFoldDB" id="A0AAV2ZJW8"/>
<feature type="region of interest" description="Disordered" evidence="1">
    <location>
        <begin position="121"/>
        <end position="201"/>
    </location>
</feature>
<name>A0AAV2ZJW8_PYXAD</name>
<feature type="compositionally biased region" description="Low complexity" evidence="1">
    <location>
        <begin position="121"/>
        <end position="135"/>
    </location>
</feature>
<sequence>MAAVTESPVDFNLAPLHFLRKDFVPYLLNFLREQTSEILNNGPSTPAKTPNSKAVPKPVLPSNQRTIVERRSSQPSGHRGSRVQLFQSSNSFGAPENCFASPISANNDSLVFSRSNLTNTSSRAFSHTSTNSSSSPIGHHNEKRSAQKPVLGNFLVLTPEGQSARRARKKNSSGRHVSKDSSRRSIENESQGENNTWNANKKQMYINTSTSPTAAPLNINNFDEFPPMGASCDSTSKSKPSRRINPTPLNDGNSKTRICFTSTPISTSKMDCSHPGMEVFRSVQEGVCTPDAGSLREEREILRKERSKLLQQTSAPVVLDPITPTKQIYNRSTGVASDMVTYADPGKVSCCKRLQILAKLYSSCITENLVPNIFLEFFFVFQLLTSRGPASAEDKDTELEITRGIKDAVEFHHFQSVHNCVFFAVLVSVLLPATLNSVSFQPETDNRSNFPSDQSFHIFKKQRDVFYELLREWEDCHEKPDWDFERFLGNKIRAMMANLSTVSNHSHFARLFQKQLLQLCKGPSGGKGAAGIGDNPDQDLLNMLGSDNLNRLKRLQERFVAPQTVGGPCPPPSFPGYQEFFRDFILTAGNYQFNQHLMDSLCQEIQELDTISIVGHESTDGESSMDEQDEKIRFGSILLTVRLLAKFLGFLTFLPYRTTESLTGELLESAVALRNQAFPMLDVLQLLRRSIQDHRTVLTIPWAVEYLSWVDGVAPHVEYYRKVFCCLLHLYRYKLILTDEKEMGILNKLLILAVLGWLFQVLCRILCVFFRNSHTKKDCVPLVDQQLLYSCCPYLGELRKLLVSFVAGCGSKNGGFVRKITPTAAEQIMLKPSLSQKKLQAELEQAFFHNQPPSLRRSVEFVAERIGSNCVKHIKATLVADLVKRAEIILQDKVTEDSAGQSKLLESVCTKLCEDGRQALQQAQEYCKRKAPEAVRVLLPEETSACVMKSAEDIAVSLAIEKACTWLSTNISALIKREVKATFNRMVRTHMTSSFADSADVKKCCDDCKHKVTLPSRLIIEIKEFLCISMGPRNVDEALELAQLKSFLERLSQTLNCQKYITSPAEQHLAKCTVELVSLLVSDQVPLVDFPLSEQCNLHENQCKREAVSQLLRLMLTIWKNDFVVPVPIQLIFSDKNMKNFIDVHTQEQWELFAILLQQLLEFGLIQHNELEEHIFRLQKYNWPLQDLLPALDQLVLGSENHSVPKDPASLLVPQTEIIAPS</sequence>
<feature type="compositionally biased region" description="Basic and acidic residues" evidence="1">
    <location>
        <begin position="177"/>
        <end position="187"/>
    </location>
</feature>
<feature type="region of interest" description="Disordered" evidence="1">
    <location>
        <begin position="39"/>
        <end position="81"/>
    </location>
</feature>
<accession>A0AAV2ZJW8</accession>
<protein>
    <recommendedName>
        <fullName evidence="2">Codanin-1 C-terminal domain-containing protein</fullName>
    </recommendedName>
</protein>
<dbReference type="Pfam" id="PF15296">
    <property type="entry name" value="Codanin-1_C"/>
    <property type="match status" value="1"/>
</dbReference>
<dbReference type="Proteomes" id="UP001181693">
    <property type="component" value="Unassembled WGS sequence"/>
</dbReference>
<dbReference type="InterPro" id="IPR040031">
    <property type="entry name" value="Codanin-1"/>
</dbReference>
<dbReference type="EMBL" id="DYDO01000013">
    <property type="protein sequence ID" value="DBA14299.1"/>
    <property type="molecule type" value="Genomic_DNA"/>
</dbReference>
<proteinExistence type="predicted"/>
<comment type="caution">
    <text evidence="3">The sequence shown here is derived from an EMBL/GenBank/DDBJ whole genome shotgun (WGS) entry which is preliminary data.</text>
</comment>
<gene>
    <name evidence="3" type="ORF">GDO54_005292</name>
</gene>
<dbReference type="GO" id="GO:0006325">
    <property type="term" value="P:chromatin organization"/>
    <property type="evidence" value="ECO:0007669"/>
    <property type="project" value="TreeGrafter"/>
</dbReference>
<dbReference type="GO" id="GO:0005634">
    <property type="term" value="C:nucleus"/>
    <property type="evidence" value="ECO:0007669"/>
    <property type="project" value="TreeGrafter"/>
</dbReference>
<reference evidence="3" key="1">
    <citation type="thesis" date="2020" institute="ProQuest LLC" country="789 East Eisenhower Parkway, Ann Arbor, MI, USA">
        <title>Comparative Genomics and Chromosome Evolution.</title>
        <authorList>
            <person name="Mudd A.B."/>
        </authorList>
    </citation>
    <scope>NUCLEOTIDE SEQUENCE</scope>
    <source>
        <strain evidence="3">1538</strain>
        <tissue evidence="3">Blood</tissue>
    </source>
</reference>
<evidence type="ECO:0000313" key="3">
    <source>
        <dbReference type="EMBL" id="DBA14299.1"/>
    </source>
</evidence>
<organism evidence="3 4">
    <name type="scientific">Pyxicephalus adspersus</name>
    <name type="common">African bullfrog</name>
    <dbReference type="NCBI Taxonomy" id="30357"/>
    <lineage>
        <taxon>Eukaryota</taxon>
        <taxon>Metazoa</taxon>
        <taxon>Chordata</taxon>
        <taxon>Craniata</taxon>
        <taxon>Vertebrata</taxon>
        <taxon>Euteleostomi</taxon>
        <taxon>Amphibia</taxon>
        <taxon>Batrachia</taxon>
        <taxon>Anura</taxon>
        <taxon>Neobatrachia</taxon>
        <taxon>Ranoidea</taxon>
        <taxon>Pyxicephalidae</taxon>
        <taxon>Pyxicephalinae</taxon>
        <taxon>Pyxicephalus</taxon>
    </lineage>
</organism>